<accession>A0A1V2LP44</accession>
<proteinExistence type="predicted"/>
<sequence>MWDSAMQIPLGGSI</sequence>
<evidence type="ECO:0000313" key="2">
    <source>
        <dbReference type="Proteomes" id="UP000189274"/>
    </source>
</evidence>
<dbReference type="EMBL" id="MQVM01000007">
    <property type="protein sequence ID" value="ONH75142.1"/>
    <property type="molecule type" value="Genomic_DNA"/>
</dbReference>
<comment type="caution">
    <text evidence="1">The sequence shown here is derived from an EMBL/GenBank/DDBJ whole genome shotgun (WGS) entry which is preliminary data.</text>
</comment>
<reference evidence="2" key="1">
    <citation type="journal article" date="2017" name="Genome Announc.">
        <title>Genome sequences of Cyberlindnera fabianii 65, Pichia kudriavzevii 129, and Saccharomyces cerevisiae 131 isolated from fermented masau fruits in Zimbabwe.</title>
        <authorList>
            <person name="van Rijswijck I.M.H."/>
            <person name="Derks M.F.L."/>
            <person name="Abee T."/>
            <person name="de Ridder D."/>
            <person name="Smid E.J."/>
        </authorList>
    </citation>
    <scope>NUCLEOTIDE SEQUENCE [LARGE SCALE GENOMIC DNA]</scope>
    <source>
        <strain evidence="2">129</strain>
    </source>
</reference>
<organism evidence="1 2">
    <name type="scientific">Pichia kudriavzevii</name>
    <name type="common">Yeast</name>
    <name type="synonym">Issatchenkia orientalis</name>
    <dbReference type="NCBI Taxonomy" id="4909"/>
    <lineage>
        <taxon>Eukaryota</taxon>
        <taxon>Fungi</taxon>
        <taxon>Dikarya</taxon>
        <taxon>Ascomycota</taxon>
        <taxon>Saccharomycotina</taxon>
        <taxon>Pichiomycetes</taxon>
        <taxon>Pichiales</taxon>
        <taxon>Pichiaceae</taxon>
        <taxon>Pichia</taxon>
    </lineage>
</organism>
<gene>
    <name evidence="1" type="ORF">BOH78_2025</name>
</gene>
<evidence type="ECO:0000313" key="1">
    <source>
        <dbReference type="EMBL" id="ONH75142.1"/>
    </source>
</evidence>
<name>A0A1V2LP44_PICKU</name>
<protein>
    <submittedName>
        <fullName evidence="1">Uncharacterized protein</fullName>
    </submittedName>
</protein>
<dbReference type="Proteomes" id="UP000189274">
    <property type="component" value="Unassembled WGS sequence"/>
</dbReference>